<dbReference type="GO" id="GO:0005634">
    <property type="term" value="C:nucleus"/>
    <property type="evidence" value="ECO:0007669"/>
    <property type="project" value="UniProtKB-SubCell"/>
</dbReference>
<reference evidence="7" key="2">
    <citation type="journal article" date="2017" name="J. Anim. Genet.">
        <title>Multiple reference genome sequences of hot pepper reveal the massive evolution of plant disease resistance genes by retroduplication.</title>
        <authorList>
            <person name="Kim S."/>
            <person name="Park J."/>
            <person name="Yeom S.-I."/>
            <person name="Kim Y.-M."/>
            <person name="Seo E."/>
            <person name="Kim K.-T."/>
            <person name="Kim M.-S."/>
            <person name="Lee J.M."/>
            <person name="Cheong K."/>
            <person name="Shin H.-S."/>
            <person name="Kim S.-B."/>
            <person name="Han K."/>
            <person name="Lee J."/>
            <person name="Park M."/>
            <person name="Lee H.-A."/>
            <person name="Lee H.-Y."/>
            <person name="Lee Y."/>
            <person name="Oh S."/>
            <person name="Lee J.H."/>
            <person name="Choi E."/>
            <person name="Choi E."/>
            <person name="Lee S.E."/>
            <person name="Jeon J."/>
            <person name="Kim H."/>
            <person name="Choi G."/>
            <person name="Song H."/>
            <person name="Lee J."/>
            <person name="Lee S.-C."/>
            <person name="Kwon J.-K."/>
            <person name="Lee H.-Y."/>
            <person name="Koo N."/>
            <person name="Hong Y."/>
            <person name="Kim R.W."/>
            <person name="Kang W.-H."/>
            <person name="Huh J.H."/>
            <person name="Kang B.-C."/>
            <person name="Yang T.-J."/>
            <person name="Lee Y.-H."/>
            <person name="Bennetzen J.L."/>
            <person name="Choi D."/>
        </authorList>
    </citation>
    <scope>NUCLEOTIDE SEQUENCE [LARGE SCALE GENOMIC DNA]</scope>
    <source>
        <strain evidence="7">cv. PBC81</strain>
    </source>
</reference>
<evidence type="ECO:0000256" key="3">
    <source>
        <dbReference type="RuleBase" id="RU000682"/>
    </source>
</evidence>
<keyword evidence="4" id="KW-0472">Membrane</keyword>
<keyword evidence="2 3" id="KW-0238">DNA-binding</keyword>
<dbReference type="PANTHER" id="PTHR45950">
    <property type="entry name" value="HOMEOBOX-LEUCINE ZIPPER PROTEIN ATHB-14"/>
    <property type="match status" value="1"/>
</dbReference>
<dbReference type="SUPFAM" id="SSF46689">
    <property type="entry name" value="Homeodomain-like"/>
    <property type="match status" value="1"/>
</dbReference>
<accession>A0A2G2W613</accession>
<dbReference type="InterPro" id="IPR009057">
    <property type="entry name" value="Homeodomain-like_sf"/>
</dbReference>
<proteinExistence type="predicted"/>
<feature type="transmembrane region" description="Helical" evidence="4">
    <location>
        <begin position="384"/>
        <end position="407"/>
    </location>
</feature>
<dbReference type="SMART" id="SM00367">
    <property type="entry name" value="LRR_CC"/>
    <property type="match status" value="4"/>
</dbReference>
<feature type="domain" description="Homeobox" evidence="5">
    <location>
        <begin position="186"/>
        <end position="250"/>
    </location>
</feature>
<dbReference type="AlphaFoldDB" id="A0A2G2W613"/>
<dbReference type="Gene3D" id="1.10.10.60">
    <property type="entry name" value="Homeodomain-like"/>
    <property type="match status" value="1"/>
</dbReference>
<name>A0A2G2W613_CAPBA</name>
<dbReference type="InterPro" id="IPR044830">
    <property type="entry name" value="HD-Zip_III"/>
</dbReference>
<dbReference type="Pfam" id="PF00046">
    <property type="entry name" value="Homeodomain"/>
    <property type="match status" value="1"/>
</dbReference>
<dbReference type="GO" id="GO:0003677">
    <property type="term" value="F:DNA binding"/>
    <property type="evidence" value="ECO:0007669"/>
    <property type="project" value="UniProtKB-UniRule"/>
</dbReference>
<feature type="transmembrane region" description="Helical" evidence="4">
    <location>
        <begin position="296"/>
        <end position="327"/>
    </location>
</feature>
<dbReference type="PANTHER" id="PTHR45950:SF6">
    <property type="entry name" value="HOMEOBOX-LEUCINE ZIPPER PROTEIN ATHB-8"/>
    <property type="match status" value="1"/>
</dbReference>
<evidence type="ECO:0000313" key="6">
    <source>
        <dbReference type="EMBL" id="PHT40667.1"/>
    </source>
</evidence>
<comment type="subcellular location">
    <subcellularLocation>
        <location evidence="1 2 3">Nucleus</location>
    </subcellularLocation>
</comment>
<organism evidence="6 7">
    <name type="scientific">Capsicum baccatum</name>
    <name type="common">Peruvian pepper</name>
    <dbReference type="NCBI Taxonomy" id="33114"/>
    <lineage>
        <taxon>Eukaryota</taxon>
        <taxon>Viridiplantae</taxon>
        <taxon>Streptophyta</taxon>
        <taxon>Embryophyta</taxon>
        <taxon>Tracheophyta</taxon>
        <taxon>Spermatophyta</taxon>
        <taxon>Magnoliopsida</taxon>
        <taxon>eudicotyledons</taxon>
        <taxon>Gunneridae</taxon>
        <taxon>Pentapetalae</taxon>
        <taxon>asterids</taxon>
        <taxon>lamiids</taxon>
        <taxon>Solanales</taxon>
        <taxon>Solanaceae</taxon>
        <taxon>Solanoideae</taxon>
        <taxon>Capsiceae</taxon>
        <taxon>Capsicum</taxon>
    </lineage>
</organism>
<gene>
    <name evidence="6" type="ORF">CQW23_19521</name>
</gene>
<evidence type="ECO:0000256" key="4">
    <source>
        <dbReference type="SAM" id="Phobius"/>
    </source>
</evidence>
<keyword evidence="7" id="KW-1185">Reference proteome</keyword>
<dbReference type="SUPFAM" id="SSF52047">
    <property type="entry name" value="RNI-like"/>
    <property type="match status" value="1"/>
</dbReference>
<keyword evidence="2 3" id="KW-0539">Nucleus</keyword>
<reference evidence="6 7" key="1">
    <citation type="journal article" date="2017" name="Genome Biol.">
        <title>New reference genome sequences of hot pepper reveal the massive evolution of plant disease-resistance genes by retroduplication.</title>
        <authorList>
            <person name="Kim S."/>
            <person name="Park J."/>
            <person name="Yeom S.I."/>
            <person name="Kim Y.M."/>
            <person name="Seo E."/>
            <person name="Kim K.T."/>
            <person name="Kim M.S."/>
            <person name="Lee J.M."/>
            <person name="Cheong K."/>
            <person name="Shin H.S."/>
            <person name="Kim S.B."/>
            <person name="Han K."/>
            <person name="Lee J."/>
            <person name="Park M."/>
            <person name="Lee H.A."/>
            <person name="Lee H.Y."/>
            <person name="Lee Y."/>
            <person name="Oh S."/>
            <person name="Lee J.H."/>
            <person name="Choi E."/>
            <person name="Choi E."/>
            <person name="Lee S.E."/>
            <person name="Jeon J."/>
            <person name="Kim H."/>
            <person name="Choi G."/>
            <person name="Song H."/>
            <person name="Lee J."/>
            <person name="Lee S.C."/>
            <person name="Kwon J.K."/>
            <person name="Lee H.Y."/>
            <person name="Koo N."/>
            <person name="Hong Y."/>
            <person name="Kim R.W."/>
            <person name="Kang W.H."/>
            <person name="Huh J.H."/>
            <person name="Kang B.C."/>
            <person name="Yang T.J."/>
            <person name="Lee Y.H."/>
            <person name="Bennetzen J.L."/>
            <person name="Choi D."/>
        </authorList>
    </citation>
    <scope>NUCLEOTIDE SEQUENCE [LARGE SCALE GENOMIC DNA]</scope>
    <source>
        <strain evidence="7">cv. PBC81</strain>
    </source>
</reference>
<evidence type="ECO:0000256" key="1">
    <source>
        <dbReference type="ARBA" id="ARBA00004123"/>
    </source>
</evidence>
<dbReference type="InterPro" id="IPR001356">
    <property type="entry name" value="HD"/>
</dbReference>
<comment type="caution">
    <text evidence="6">The sequence shown here is derived from an EMBL/GenBank/DDBJ whole genome shotgun (WGS) entry which is preliminary data.</text>
</comment>
<dbReference type="CDD" id="cd00086">
    <property type="entry name" value="homeodomain"/>
    <property type="match status" value="1"/>
</dbReference>
<dbReference type="PROSITE" id="PS50071">
    <property type="entry name" value="HOMEOBOX_2"/>
    <property type="match status" value="1"/>
</dbReference>
<dbReference type="InterPro" id="IPR032675">
    <property type="entry name" value="LRR_dom_sf"/>
</dbReference>
<dbReference type="Gene3D" id="3.80.10.10">
    <property type="entry name" value="Ribonuclease Inhibitor"/>
    <property type="match status" value="1"/>
</dbReference>
<evidence type="ECO:0000256" key="2">
    <source>
        <dbReference type="PROSITE-ProRule" id="PRU00108"/>
    </source>
</evidence>
<dbReference type="GO" id="GO:0003700">
    <property type="term" value="F:DNA-binding transcription factor activity"/>
    <property type="evidence" value="ECO:0007669"/>
    <property type="project" value="InterPro"/>
</dbReference>
<keyword evidence="2 3" id="KW-0371">Homeobox</keyword>
<dbReference type="InterPro" id="IPR006553">
    <property type="entry name" value="Leu-rich_rpt_Cys-con_subtyp"/>
</dbReference>
<sequence>MTLKKLVLSECDRIIDRGVLSLMQFCCLEELDLAECGPAVTEVAGEAIASNKSLKKLNLSWLVNVSDATIVAIAESCKNLDALNLAGCEFVIGEGVRTLTKHRSLKELILTSCEKLSGYDLEELVLGCQTLEYIVVDRRVYVRPKCPLAYLVELLLCVHQAMSPVFDDLNGHLMMEMTSSCKDKLGMDSGKYVRYTTEQVEALERLYHECLKPSSLRRQQLIRDCPIPSNSKPKQIKVWFQNRREKQLKESLRLQAVNRKLTAMTKLLMEENDRLQKQVSQLVYENSFSRQQSQSVLTILFILLSLLNSFSLLVTLIIIQLVLVLYMCYSGNMEEYSVTTKEQNLVTEVFIAKLDRSLYAPCGRTKGHLYSDCIAAILMPSIYWYYASILAVKATKVCVITYMVYVLKTH</sequence>
<dbReference type="Proteomes" id="UP000224567">
    <property type="component" value="Unassembled WGS sequence"/>
</dbReference>
<dbReference type="OrthoDB" id="1870722at2759"/>
<dbReference type="EMBL" id="MLFT02000008">
    <property type="protein sequence ID" value="PHT40667.1"/>
    <property type="molecule type" value="Genomic_DNA"/>
</dbReference>
<feature type="DNA-binding region" description="Homeobox" evidence="2">
    <location>
        <begin position="188"/>
        <end position="251"/>
    </location>
</feature>
<evidence type="ECO:0000313" key="7">
    <source>
        <dbReference type="Proteomes" id="UP000224567"/>
    </source>
</evidence>
<keyword evidence="4" id="KW-0812">Transmembrane</keyword>
<protein>
    <submittedName>
        <fullName evidence="6">Homeobox-leucine zipper protein HOX9</fullName>
    </submittedName>
</protein>
<evidence type="ECO:0000259" key="5">
    <source>
        <dbReference type="PROSITE" id="PS50071"/>
    </source>
</evidence>
<dbReference type="SMART" id="SM00389">
    <property type="entry name" value="HOX"/>
    <property type="match status" value="1"/>
</dbReference>
<keyword evidence="4" id="KW-1133">Transmembrane helix</keyword>